<keyword evidence="2" id="KW-1133">Transmembrane helix</keyword>
<gene>
    <name evidence="3" type="ORF">M23134_04405</name>
</gene>
<evidence type="ECO:0000256" key="2">
    <source>
        <dbReference type="SAM" id="Phobius"/>
    </source>
</evidence>
<feature type="coiled-coil region" evidence="1">
    <location>
        <begin position="100"/>
        <end position="156"/>
    </location>
</feature>
<dbReference type="Proteomes" id="UP000004095">
    <property type="component" value="Unassembled WGS sequence"/>
</dbReference>
<evidence type="ECO:0000256" key="1">
    <source>
        <dbReference type="SAM" id="Coils"/>
    </source>
</evidence>
<name>A1ZM26_MICM2</name>
<keyword evidence="2" id="KW-0812">Transmembrane</keyword>
<protein>
    <submittedName>
        <fullName evidence="3">Uncharacterized protein</fullName>
    </submittedName>
</protein>
<feature type="transmembrane region" description="Helical" evidence="2">
    <location>
        <begin position="36"/>
        <end position="55"/>
    </location>
</feature>
<comment type="caution">
    <text evidence="3">The sequence shown here is derived from an EMBL/GenBank/DDBJ whole genome shotgun (WGS) entry which is preliminary data.</text>
</comment>
<dbReference type="RefSeq" id="WP_002697815.1">
    <property type="nucleotide sequence ID" value="NZ_AAWS01000015.1"/>
</dbReference>
<keyword evidence="1" id="KW-0175">Coiled coil</keyword>
<dbReference type="EMBL" id="AAWS01000015">
    <property type="protein sequence ID" value="EAY28558.1"/>
    <property type="molecule type" value="Genomic_DNA"/>
</dbReference>
<keyword evidence="4" id="KW-1185">Reference proteome</keyword>
<keyword evidence="2" id="KW-0472">Membrane</keyword>
<accession>A1ZM26</accession>
<evidence type="ECO:0000313" key="4">
    <source>
        <dbReference type="Proteomes" id="UP000004095"/>
    </source>
</evidence>
<reference evidence="3 4" key="1">
    <citation type="submission" date="2007-01" db="EMBL/GenBank/DDBJ databases">
        <authorList>
            <person name="Haygood M."/>
            <person name="Podell S."/>
            <person name="Anderson C."/>
            <person name="Hopkinson B."/>
            <person name="Roe K."/>
            <person name="Barbeau K."/>
            <person name="Gaasterland T."/>
            <person name="Ferriera S."/>
            <person name="Johnson J."/>
            <person name="Kravitz S."/>
            <person name="Beeson K."/>
            <person name="Sutton G."/>
            <person name="Rogers Y.-H."/>
            <person name="Friedman R."/>
            <person name="Frazier M."/>
            <person name="Venter J.C."/>
        </authorList>
    </citation>
    <scope>NUCLEOTIDE SEQUENCE [LARGE SCALE GENOMIC DNA]</scope>
    <source>
        <strain evidence="3 4">ATCC 23134</strain>
    </source>
</reference>
<evidence type="ECO:0000313" key="3">
    <source>
        <dbReference type="EMBL" id="EAY28558.1"/>
    </source>
</evidence>
<sequence length="414" mass="47942">MLLIYIYIIIQYIVILSFVVNTKISNKEATGKLLSFALIYWFVGCSVFSFIMPIVEFQEVAFIGSFVLPLLLGYILRSVVVFAIFIFRSVSMSDDYAVDVNELREAIQEIEECLKKIQQEKMSMWKGSERKVKSLIQSIELQLPRLQKRIEEEIQKNEPAYQKQKQVGVHLINKKVLPFLRIYLNMKHTEVHVLEENLRSLRRQQENKDAFVKMFQTAKLLALAHVNVNKTQVLSSSFQAKKVVSNPSTPKTPISNEPFDQRISKIEQEINKLQTTLFNIKRQKAFSNSFLAGTRQFIDESPRAISQLRQAIKDCLHDIEIGVLSNANKRRKMLLNELSDQITLLVFDLGVIVKRVNIDLTLEVENGVMAQKSIAIMPELDAQAKELWQDYHPESEDEFWQLYNDLLKEVKRVG</sequence>
<feature type="transmembrane region" description="Helical" evidence="2">
    <location>
        <begin position="6"/>
        <end position="24"/>
    </location>
</feature>
<dbReference type="AlphaFoldDB" id="A1ZM26"/>
<organism evidence="3 4">
    <name type="scientific">Microscilla marina ATCC 23134</name>
    <dbReference type="NCBI Taxonomy" id="313606"/>
    <lineage>
        <taxon>Bacteria</taxon>
        <taxon>Pseudomonadati</taxon>
        <taxon>Bacteroidota</taxon>
        <taxon>Cytophagia</taxon>
        <taxon>Cytophagales</taxon>
        <taxon>Microscillaceae</taxon>
        <taxon>Microscilla</taxon>
    </lineage>
</organism>
<feature type="transmembrane region" description="Helical" evidence="2">
    <location>
        <begin position="61"/>
        <end position="87"/>
    </location>
</feature>
<proteinExistence type="predicted"/>